<evidence type="ECO:0000259" key="2">
    <source>
        <dbReference type="Pfam" id="PF25091"/>
    </source>
</evidence>
<dbReference type="AlphaFoldDB" id="A0A8J5V0R3"/>
<comment type="caution">
    <text evidence="3">The sequence shown here is derived from an EMBL/GenBank/DDBJ whole genome shotgun (WGS) entry which is preliminary data.</text>
</comment>
<dbReference type="Proteomes" id="UP000729402">
    <property type="component" value="Unassembled WGS sequence"/>
</dbReference>
<dbReference type="PANTHER" id="PTHR35489:SF2">
    <property type="entry name" value="TITAN9"/>
    <property type="match status" value="1"/>
</dbReference>
<feature type="coiled-coil region" evidence="1">
    <location>
        <begin position="33"/>
        <end position="78"/>
    </location>
</feature>
<evidence type="ECO:0000313" key="3">
    <source>
        <dbReference type="EMBL" id="KAG8045195.1"/>
    </source>
</evidence>
<dbReference type="Pfam" id="PF25091">
    <property type="entry name" value="DUF7806"/>
    <property type="match status" value="1"/>
</dbReference>
<keyword evidence="1" id="KW-0175">Coiled coil</keyword>
<organism evidence="3 4">
    <name type="scientific">Zizania palustris</name>
    <name type="common">Northern wild rice</name>
    <dbReference type="NCBI Taxonomy" id="103762"/>
    <lineage>
        <taxon>Eukaryota</taxon>
        <taxon>Viridiplantae</taxon>
        <taxon>Streptophyta</taxon>
        <taxon>Embryophyta</taxon>
        <taxon>Tracheophyta</taxon>
        <taxon>Spermatophyta</taxon>
        <taxon>Magnoliopsida</taxon>
        <taxon>Liliopsida</taxon>
        <taxon>Poales</taxon>
        <taxon>Poaceae</taxon>
        <taxon>BOP clade</taxon>
        <taxon>Oryzoideae</taxon>
        <taxon>Oryzeae</taxon>
        <taxon>Zizaniinae</taxon>
        <taxon>Zizania</taxon>
    </lineage>
</organism>
<proteinExistence type="predicted"/>
<gene>
    <name evidence="3" type="ORF">GUJ93_ZPchr0008g11402</name>
</gene>
<dbReference type="EMBL" id="JAAALK010000290">
    <property type="protein sequence ID" value="KAG8045196.1"/>
    <property type="molecule type" value="Genomic_DNA"/>
</dbReference>
<reference evidence="3" key="2">
    <citation type="submission" date="2021-02" db="EMBL/GenBank/DDBJ databases">
        <authorList>
            <person name="Kimball J.A."/>
            <person name="Haas M.W."/>
            <person name="Macchietto M."/>
            <person name="Kono T."/>
            <person name="Duquette J."/>
            <person name="Shao M."/>
        </authorList>
    </citation>
    <scope>NUCLEOTIDE SEQUENCE</scope>
    <source>
        <tissue evidence="3">Fresh leaf tissue</tissue>
    </source>
</reference>
<dbReference type="EMBL" id="JAAALK010000290">
    <property type="protein sequence ID" value="KAG8045195.1"/>
    <property type="molecule type" value="Genomic_DNA"/>
</dbReference>
<accession>A0A8J5V0R3</accession>
<sequence>MEQLNAKLYDKYTALKKRKLLDEDLERKRDADIKELFQAMKDWASEVQSENEQLVAKLAQKEQQLAEVRTLLLDETQKTKELDSEILRLQCRLAEKNDANQPTATESPIDTTPETIIENQTLVSHAKKISVSNKKKKNICSTEKDIDPHSSFRDEDRELDCCGRHLGMPGSGTEESCSTCVFRMLVESLVDMKFSMKNEIEGISLSVSHEASGYSFTLTWIDQPDGGEWSYHFSSLGTLERVAVGWMKQDIKFSMTMCPVFFQRVSRIIRQG</sequence>
<protein>
    <recommendedName>
        <fullName evidence="2">DUF7806 domain-containing protein</fullName>
    </recommendedName>
</protein>
<evidence type="ECO:0000256" key="1">
    <source>
        <dbReference type="SAM" id="Coils"/>
    </source>
</evidence>
<dbReference type="OrthoDB" id="759501at2759"/>
<dbReference type="EMBL" id="JAAALK010000290">
    <property type="protein sequence ID" value="KAG8045197.1"/>
    <property type="molecule type" value="Genomic_DNA"/>
</dbReference>
<keyword evidence="4" id="KW-1185">Reference proteome</keyword>
<name>A0A8J5V0R3_ZIZPA</name>
<reference evidence="3" key="1">
    <citation type="journal article" date="2021" name="bioRxiv">
        <title>Whole Genome Assembly and Annotation of Northern Wild Rice, Zizania palustris L., Supports a Whole Genome Duplication in the Zizania Genus.</title>
        <authorList>
            <person name="Haas M."/>
            <person name="Kono T."/>
            <person name="Macchietto M."/>
            <person name="Millas R."/>
            <person name="McGilp L."/>
            <person name="Shao M."/>
            <person name="Duquette J."/>
            <person name="Hirsch C.N."/>
            <person name="Kimball J."/>
        </authorList>
    </citation>
    <scope>NUCLEOTIDE SEQUENCE</scope>
    <source>
        <tissue evidence="3">Fresh leaf tissue</tissue>
    </source>
</reference>
<feature type="domain" description="DUF7806" evidence="2">
    <location>
        <begin position="178"/>
        <end position="270"/>
    </location>
</feature>
<dbReference type="PANTHER" id="PTHR35489">
    <property type="entry name" value="TITAN9"/>
    <property type="match status" value="1"/>
</dbReference>
<dbReference type="InterPro" id="IPR056708">
    <property type="entry name" value="DUF7806"/>
</dbReference>
<dbReference type="GO" id="GO:0003006">
    <property type="term" value="P:developmental process involved in reproduction"/>
    <property type="evidence" value="ECO:0007669"/>
    <property type="project" value="TreeGrafter"/>
</dbReference>
<evidence type="ECO:0000313" key="4">
    <source>
        <dbReference type="Proteomes" id="UP000729402"/>
    </source>
</evidence>